<organism evidence="2">
    <name type="scientific">Anguilla anguilla</name>
    <name type="common">European freshwater eel</name>
    <name type="synonym">Muraena anguilla</name>
    <dbReference type="NCBI Taxonomy" id="7936"/>
    <lineage>
        <taxon>Eukaryota</taxon>
        <taxon>Metazoa</taxon>
        <taxon>Chordata</taxon>
        <taxon>Craniata</taxon>
        <taxon>Vertebrata</taxon>
        <taxon>Euteleostomi</taxon>
        <taxon>Actinopterygii</taxon>
        <taxon>Neopterygii</taxon>
        <taxon>Teleostei</taxon>
        <taxon>Anguilliformes</taxon>
        <taxon>Anguillidae</taxon>
        <taxon>Anguilla</taxon>
    </lineage>
</organism>
<dbReference type="EMBL" id="GBXM01084702">
    <property type="protein sequence ID" value="JAH23875.1"/>
    <property type="molecule type" value="Transcribed_RNA"/>
</dbReference>
<evidence type="ECO:0000313" key="2">
    <source>
        <dbReference type="EMBL" id="JAH23875.1"/>
    </source>
</evidence>
<keyword evidence="1" id="KW-0732">Signal</keyword>
<reference evidence="2" key="2">
    <citation type="journal article" date="2015" name="Fish Shellfish Immunol.">
        <title>Early steps in the European eel (Anguilla anguilla)-Vibrio vulnificus interaction in the gills: Role of the RtxA13 toxin.</title>
        <authorList>
            <person name="Callol A."/>
            <person name="Pajuelo D."/>
            <person name="Ebbesson L."/>
            <person name="Teles M."/>
            <person name="MacKenzie S."/>
            <person name="Amaro C."/>
        </authorList>
    </citation>
    <scope>NUCLEOTIDE SEQUENCE</scope>
</reference>
<sequence length="55" mass="6344">MSFASQQVSFVAFFLPLVYFCHKKFTLQQQRCKNNGGVCPCTVNTVQPEWLSNDR</sequence>
<proteinExistence type="predicted"/>
<feature type="chain" id="PRO_5002432234" evidence="1">
    <location>
        <begin position="21"/>
        <end position="55"/>
    </location>
</feature>
<feature type="signal peptide" evidence="1">
    <location>
        <begin position="1"/>
        <end position="20"/>
    </location>
</feature>
<evidence type="ECO:0000256" key="1">
    <source>
        <dbReference type="SAM" id="SignalP"/>
    </source>
</evidence>
<dbReference type="AlphaFoldDB" id="A0A0E9R5Z1"/>
<accession>A0A0E9R5Z1</accession>
<protein>
    <submittedName>
        <fullName evidence="2">Uncharacterized protein</fullName>
    </submittedName>
</protein>
<reference evidence="2" key="1">
    <citation type="submission" date="2014-11" db="EMBL/GenBank/DDBJ databases">
        <authorList>
            <person name="Amaro Gonzalez C."/>
        </authorList>
    </citation>
    <scope>NUCLEOTIDE SEQUENCE</scope>
</reference>
<name>A0A0E9R5Z1_ANGAN</name>